<protein>
    <submittedName>
        <fullName evidence="1">Uncharacterized protein</fullName>
    </submittedName>
</protein>
<keyword evidence="2" id="KW-1185">Reference proteome</keyword>
<reference evidence="1 2" key="1">
    <citation type="submission" date="2017-04" db="EMBL/GenBank/DDBJ databases">
        <title>Complete genome sequence of Flavobacterium kingsejong AJ004.</title>
        <authorList>
            <person name="Lee P.C."/>
        </authorList>
    </citation>
    <scope>NUCLEOTIDE SEQUENCE [LARGE SCALE GENOMIC DNA]</scope>
    <source>
        <strain evidence="1 2">AJ004</strain>
    </source>
</reference>
<dbReference type="RefSeq" id="WP_108737791.1">
    <property type="nucleotide sequence ID" value="NZ_CP020919.1"/>
</dbReference>
<dbReference type="Proteomes" id="UP000244677">
    <property type="component" value="Chromosome"/>
</dbReference>
<name>A0A2S1LR72_9FLAO</name>
<dbReference type="OrthoDB" id="1050316at2"/>
<dbReference type="KEGG" id="fki:FK004_13970"/>
<gene>
    <name evidence="1" type="ORF">FK004_13970</name>
</gene>
<dbReference type="AlphaFoldDB" id="A0A2S1LR72"/>
<sequence>MKFIIDHTDYIGSSKRLIYDAEEFSFETEPSIQEINFDIVINRLSLSAVDDDNKIVQLRGFCGYKEWQKSNYEPPKYKAGILKVAGHLEEGFSYSVSKDDLPMFINVQSGWLCIGNPEKKGNTVEFINNCVVVIDDDKEFISLWLKPETLPDI</sequence>
<accession>A0A2S1LR72</accession>
<evidence type="ECO:0000313" key="2">
    <source>
        <dbReference type="Proteomes" id="UP000244677"/>
    </source>
</evidence>
<organism evidence="1 2">
    <name type="scientific">Flavobacterium kingsejongi</name>
    <dbReference type="NCBI Taxonomy" id="1678728"/>
    <lineage>
        <taxon>Bacteria</taxon>
        <taxon>Pseudomonadati</taxon>
        <taxon>Bacteroidota</taxon>
        <taxon>Flavobacteriia</taxon>
        <taxon>Flavobacteriales</taxon>
        <taxon>Flavobacteriaceae</taxon>
        <taxon>Flavobacterium</taxon>
    </lineage>
</organism>
<dbReference type="EMBL" id="CP020919">
    <property type="protein sequence ID" value="AWG26257.1"/>
    <property type="molecule type" value="Genomic_DNA"/>
</dbReference>
<evidence type="ECO:0000313" key="1">
    <source>
        <dbReference type="EMBL" id="AWG26257.1"/>
    </source>
</evidence>
<proteinExistence type="predicted"/>